<feature type="transmembrane region" description="Helical" evidence="1">
    <location>
        <begin position="127"/>
        <end position="145"/>
    </location>
</feature>
<dbReference type="Pfam" id="PF13240">
    <property type="entry name" value="Zn_Ribbon_1"/>
    <property type="match status" value="1"/>
</dbReference>
<keyword evidence="1" id="KW-1133">Transmembrane helix</keyword>
<protein>
    <submittedName>
        <fullName evidence="3">Zinc-ribbon domain-containing protein</fullName>
    </submittedName>
</protein>
<feature type="transmembrane region" description="Helical" evidence="1">
    <location>
        <begin position="190"/>
        <end position="208"/>
    </location>
</feature>
<name>A0A1H6J291_RUMFL</name>
<evidence type="ECO:0000313" key="4">
    <source>
        <dbReference type="Proteomes" id="UP000183190"/>
    </source>
</evidence>
<feature type="transmembrane region" description="Helical" evidence="1">
    <location>
        <begin position="152"/>
        <end position="170"/>
    </location>
</feature>
<organism evidence="3 4">
    <name type="scientific">Ruminococcus flavefaciens</name>
    <dbReference type="NCBI Taxonomy" id="1265"/>
    <lineage>
        <taxon>Bacteria</taxon>
        <taxon>Bacillati</taxon>
        <taxon>Bacillota</taxon>
        <taxon>Clostridia</taxon>
        <taxon>Eubacteriales</taxon>
        <taxon>Oscillospiraceae</taxon>
        <taxon>Ruminococcus</taxon>
    </lineage>
</organism>
<evidence type="ECO:0000313" key="3">
    <source>
        <dbReference type="EMBL" id="SEH56008.1"/>
    </source>
</evidence>
<keyword evidence="1" id="KW-0812">Transmembrane</keyword>
<dbReference type="RefSeq" id="WP_074715858.1">
    <property type="nucleotide sequence ID" value="NZ_FNWV01000004.1"/>
</dbReference>
<dbReference type="AlphaFoldDB" id="A0A1H6J291"/>
<evidence type="ECO:0000259" key="2">
    <source>
        <dbReference type="Pfam" id="PF13240"/>
    </source>
</evidence>
<dbReference type="OrthoDB" id="1864155at2"/>
<dbReference type="EMBL" id="FNWV01000004">
    <property type="protein sequence ID" value="SEH56008.1"/>
    <property type="molecule type" value="Genomic_DNA"/>
</dbReference>
<feature type="transmembrane region" description="Helical" evidence="1">
    <location>
        <begin position="66"/>
        <end position="84"/>
    </location>
</feature>
<keyword evidence="1" id="KW-0472">Membrane</keyword>
<dbReference type="InterPro" id="IPR026870">
    <property type="entry name" value="Zinc_ribbon_dom"/>
</dbReference>
<reference evidence="3 4" key="1">
    <citation type="submission" date="2016-10" db="EMBL/GenBank/DDBJ databases">
        <authorList>
            <person name="de Groot N.N."/>
        </authorList>
    </citation>
    <scope>NUCLEOTIDE SEQUENCE [LARGE SCALE GENOMIC DNA]</scope>
    <source>
        <strain evidence="3 4">YAD2003</strain>
    </source>
</reference>
<dbReference type="Proteomes" id="UP000183190">
    <property type="component" value="Unassembled WGS sequence"/>
</dbReference>
<feature type="domain" description="Zinc-ribbon" evidence="2">
    <location>
        <begin position="2"/>
        <end position="23"/>
    </location>
</feature>
<evidence type="ECO:0000256" key="1">
    <source>
        <dbReference type="SAM" id="Phobius"/>
    </source>
</evidence>
<accession>A0A1H6J291</accession>
<gene>
    <name evidence="3" type="ORF">SAMN02910265_01444</name>
</gene>
<sequence>MFCKHCGAQIPDGSETCSSCGGSLKAGGPAPTASSQPAFNASSVKDMAGGLADTALEKTAGLPRALIAKVCVLIALVAFFLPFISVSCSYQGEKAEESYSGFRLMFSIDKDDDEVAENADSDPKPNVFLMVAFAGGIATAVFLFVKKNNKLAAIISCVSVVALLIFRMSFTGYYDIPDEMAKYVDIDAKFGLILCILMFIVTAAASFLEHKSESSGGGSSSL</sequence>
<proteinExistence type="predicted"/>